<dbReference type="Proteomes" id="UP001597438">
    <property type="component" value="Unassembled WGS sequence"/>
</dbReference>
<reference evidence="3" key="1">
    <citation type="journal article" date="2019" name="Int. J. Syst. Evol. Microbiol.">
        <title>The Global Catalogue of Microorganisms (GCM) 10K type strain sequencing project: providing services to taxonomists for standard genome sequencing and annotation.</title>
        <authorList>
            <consortium name="The Broad Institute Genomics Platform"/>
            <consortium name="The Broad Institute Genome Sequencing Center for Infectious Disease"/>
            <person name="Wu L."/>
            <person name="Ma J."/>
        </authorList>
    </citation>
    <scope>NUCLEOTIDE SEQUENCE [LARGE SCALE GENOMIC DNA]</scope>
    <source>
        <strain evidence="3">KCTC 52925</strain>
    </source>
</reference>
<protein>
    <submittedName>
        <fullName evidence="2">EthD family reductase</fullName>
    </submittedName>
</protein>
<gene>
    <name evidence="2" type="ORF">ACFSYS_03645</name>
</gene>
<dbReference type="InterPro" id="IPR009799">
    <property type="entry name" value="EthD_dom"/>
</dbReference>
<dbReference type="RefSeq" id="WP_251740414.1">
    <property type="nucleotide sequence ID" value="NZ_JBHUOJ010000007.1"/>
</dbReference>
<sequence length="102" mass="11253">MIKLTVLYPNSADLKFDKDYYTTQHSQLLSELLGDAIISSNINIGISGGSPEQPAPYVVITNLVFESMETFQQSFGANAETILEDLPNFTNVQPQVQISEVI</sequence>
<comment type="caution">
    <text evidence="2">The sequence shown here is derived from an EMBL/GenBank/DDBJ whole genome shotgun (WGS) entry which is preliminary data.</text>
</comment>
<dbReference type="EMBL" id="JBHUOJ010000007">
    <property type="protein sequence ID" value="MFD2832366.1"/>
    <property type="molecule type" value="Genomic_DNA"/>
</dbReference>
<accession>A0ABW5WZY0</accession>
<dbReference type="Pfam" id="PF07110">
    <property type="entry name" value="EthD"/>
    <property type="match status" value="1"/>
</dbReference>
<dbReference type="PANTHER" id="PTHR40260">
    <property type="entry name" value="BLR8190 PROTEIN"/>
    <property type="match status" value="1"/>
</dbReference>
<organism evidence="2 3">
    <name type="scientific">Christiangramia antarctica</name>
    <dbReference type="NCBI Taxonomy" id="2058158"/>
    <lineage>
        <taxon>Bacteria</taxon>
        <taxon>Pseudomonadati</taxon>
        <taxon>Bacteroidota</taxon>
        <taxon>Flavobacteriia</taxon>
        <taxon>Flavobacteriales</taxon>
        <taxon>Flavobacteriaceae</taxon>
        <taxon>Christiangramia</taxon>
    </lineage>
</organism>
<dbReference type="InterPro" id="IPR011008">
    <property type="entry name" value="Dimeric_a/b-barrel"/>
</dbReference>
<evidence type="ECO:0000313" key="2">
    <source>
        <dbReference type="EMBL" id="MFD2832366.1"/>
    </source>
</evidence>
<dbReference type="NCBIfam" id="TIGR02118">
    <property type="entry name" value="EthD family reductase"/>
    <property type="match status" value="1"/>
</dbReference>
<name>A0ABW5WZY0_9FLAO</name>
<dbReference type="Gene3D" id="3.30.70.100">
    <property type="match status" value="1"/>
</dbReference>
<evidence type="ECO:0000313" key="3">
    <source>
        <dbReference type="Proteomes" id="UP001597438"/>
    </source>
</evidence>
<proteinExistence type="predicted"/>
<dbReference type="PANTHER" id="PTHR40260:SF2">
    <property type="entry name" value="BLR8190 PROTEIN"/>
    <property type="match status" value="1"/>
</dbReference>
<feature type="domain" description="EthD" evidence="1">
    <location>
        <begin position="16"/>
        <end position="91"/>
    </location>
</feature>
<dbReference type="SUPFAM" id="SSF54909">
    <property type="entry name" value="Dimeric alpha+beta barrel"/>
    <property type="match status" value="1"/>
</dbReference>
<evidence type="ECO:0000259" key="1">
    <source>
        <dbReference type="Pfam" id="PF07110"/>
    </source>
</evidence>
<keyword evidence="3" id="KW-1185">Reference proteome</keyword>